<evidence type="ECO:0000256" key="10">
    <source>
        <dbReference type="SAM" id="MobiDB-lite"/>
    </source>
</evidence>
<comment type="similarity">
    <text evidence="9">Belongs to the RuvB family.</text>
</comment>
<dbReference type="GO" id="GO:0048476">
    <property type="term" value="C:Holliday junction resolvase complex"/>
    <property type="evidence" value="ECO:0007669"/>
    <property type="project" value="UniProtKB-UniRule"/>
</dbReference>
<dbReference type="PANTHER" id="PTHR42848:SF1">
    <property type="entry name" value="HOLLIDAY JUNCTION BRANCH MIGRATION COMPLEX SUBUNIT RUVB"/>
    <property type="match status" value="1"/>
</dbReference>
<name>A0A1I4CB63_9HYPH</name>
<evidence type="ECO:0000256" key="3">
    <source>
        <dbReference type="ARBA" id="ARBA00022763"/>
    </source>
</evidence>
<evidence type="ECO:0000313" key="13">
    <source>
        <dbReference type="Proteomes" id="UP000198755"/>
    </source>
</evidence>
<dbReference type="InterPro" id="IPR027417">
    <property type="entry name" value="P-loop_NTPase"/>
</dbReference>
<dbReference type="GO" id="GO:0005524">
    <property type="term" value="F:ATP binding"/>
    <property type="evidence" value="ECO:0007669"/>
    <property type="project" value="UniProtKB-UniRule"/>
</dbReference>
<sequence>MIGLPGRAKARLIPRRLRRALSDGFTTIGICSSVIRACDSAGRLRESRGPDAVRALSAKQEAAALPIAPGLAGSESRLVEATSRPDDQDPPLRPLSLDDFTGQGPARANLKVFIEAAKSRREALDHVLFWGPPGLGKTTLAQIVARELGVNFRSTSGPVIAKAGDLAAQLTALEDRDVLFIDEIHRLNPAVEEILYPAMEDFQLDFMIGEGPGARSVKLDLAKFTLIGATTRAGLLTTPLRDRFGIPIRLSFYGVADLELIVRRGAKVLRIAMSEDGANEIAKRARGTPRIAGRLLRRVRDFAAVEDAQAITRSVADRALRLLEVDPAGLDQMDRRYLDLIAVSFGGGPVGVETIAAALSEPRDAIEDIIEPFLIQCGFVQRTPRGRLLTQHAFAHLGLHAPARDLNQPGLFTETEDADLS</sequence>
<comment type="subunit">
    <text evidence="9">Homohexamer. Forms an RuvA(8)-RuvB(12)-Holliday junction (HJ) complex. HJ DNA is sandwiched between 2 RuvA tetramers; dsDNA enters through RuvA and exits via RuvB. An RuvB hexamer assembles on each DNA strand where it exits the tetramer. Each RuvB hexamer is contacted by two RuvA subunits (via domain III) on 2 adjacent RuvB subunits; this complex drives branch migration. In the full resolvosome a probable DNA-RuvA(4)-RuvB(12)-RuvC(2) complex forms which resolves the HJ.</text>
</comment>
<evidence type="ECO:0000256" key="5">
    <source>
        <dbReference type="ARBA" id="ARBA00022840"/>
    </source>
</evidence>
<dbReference type="InterPro" id="IPR036390">
    <property type="entry name" value="WH_DNA-bd_sf"/>
</dbReference>
<protein>
    <recommendedName>
        <fullName evidence="9">Holliday junction branch migration complex subunit RuvB</fullName>
        <ecNumber evidence="9">3.6.4.-</ecNumber>
    </recommendedName>
</protein>
<feature type="domain" description="AAA+ ATPase" evidence="11">
    <location>
        <begin position="123"/>
        <end position="266"/>
    </location>
</feature>
<feature type="binding site" evidence="9">
    <location>
        <position position="290"/>
    </location>
    <ligand>
        <name>ATP</name>
        <dbReference type="ChEBI" id="CHEBI:30616"/>
    </ligand>
</feature>
<evidence type="ECO:0000256" key="1">
    <source>
        <dbReference type="ARBA" id="ARBA00022490"/>
    </source>
</evidence>
<keyword evidence="4 9" id="KW-0378">Hydrolase</keyword>
<feature type="binding site" evidence="9">
    <location>
        <position position="382"/>
    </location>
    <ligand>
        <name>DNA</name>
        <dbReference type="ChEBI" id="CHEBI:16991"/>
    </ligand>
</feature>
<feature type="binding site" evidence="9">
    <location>
        <position position="138"/>
    </location>
    <ligand>
        <name>Mg(2+)</name>
        <dbReference type="ChEBI" id="CHEBI:18420"/>
    </ligand>
</feature>
<comment type="catalytic activity">
    <reaction evidence="9">
        <text>ATP + H2O = ADP + phosphate + H(+)</text>
        <dbReference type="Rhea" id="RHEA:13065"/>
        <dbReference type="ChEBI" id="CHEBI:15377"/>
        <dbReference type="ChEBI" id="CHEBI:15378"/>
        <dbReference type="ChEBI" id="CHEBI:30616"/>
        <dbReference type="ChEBI" id="CHEBI:43474"/>
        <dbReference type="ChEBI" id="CHEBI:456216"/>
    </reaction>
</comment>
<keyword evidence="12" id="KW-0347">Helicase</keyword>
<dbReference type="EC" id="3.6.4.-" evidence="9"/>
<comment type="function">
    <text evidence="9">The RuvA-RuvB-RuvC complex processes Holliday junction (HJ) DNA during genetic recombination and DNA repair, while the RuvA-RuvB complex plays an important role in the rescue of blocked DNA replication forks via replication fork reversal (RFR). RuvA specifically binds to HJ cruciform DNA, conferring on it an open structure. The RuvB hexamer acts as an ATP-dependent pump, pulling dsDNA into and through the RuvAB complex. RuvB forms 2 homohexamers on either side of HJ DNA bound by 1 or 2 RuvA tetramers; 4 subunits per hexamer contact DNA at a time. Coordinated motions by a converter formed by DNA-disengaged RuvB subunits stimulates ATP hydrolysis and nucleotide exchange. Immobilization of the converter enables RuvB to convert the ATP-contained energy into a lever motion, pulling 2 nucleotides of DNA out of the RuvA tetramer per ATP hydrolyzed, thus driving DNA branch migration. The RuvB motors rotate together with the DNA substrate, which together with the progressing nucleotide cycle form the mechanistic basis for DNA recombination by continuous HJ branch migration. Branch migration allows RuvC to scan DNA until it finds its consensus sequence, where it cleaves and resolves cruciform DNA.</text>
</comment>
<dbReference type="Pfam" id="PF05496">
    <property type="entry name" value="RuvB_N"/>
    <property type="match status" value="1"/>
</dbReference>
<feature type="binding site" evidence="9">
    <location>
        <position position="387"/>
    </location>
    <ligand>
        <name>DNA</name>
        <dbReference type="ChEBI" id="CHEBI:16991"/>
    </ligand>
</feature>
<keyword evidence="3 9" id="KW-0227">DNA damage</keyword>
<dbReference type="Gene3D" id="1.10.10.10">
    <property type="entry name" value="Winged helix-like DNA-binding domain superfamily/Winged helix DNA-binding domain"/>
    <property type="match status" value="1"/>
</dbReference>
<keyword evidence="2 9" id="KW-0547">Nucleotide-binding</keyword>
<dbReference type="GO" id="GO:0016887">
    <property type="term" value="F:ATP hydrolysis activity"/>
    <property type="evidence" value="ECO:0007669"/>
    <property type="project" value="RHEA"/>
</dbReference>
<dbReference type="AlphaFoldDB" id="A0A1I4CB63"/>
<evidence type="ECO:0000256" key="9">
    <source>
        <dbReference type="HAMAP-Rule" id="MF_00016"/>
    </source>
</evidence>
<dbReference type="GO" id="GO:0009378">
    <property type="term" value="F:four-way junction helicase activity"/>
    <property type="evidence" value="ECO:0007669"/>
    <property type="project" value="InterPro"/>
</dbReference>
<dbReference type="InterPro" id="IPR041445">
    <property type="entry name" value="AAA_lid_4"/>
</dbReference>
<keyword evidence="7 9" id="KW-0233">DNA recombination</keyword>
<comment type="subcellular location">
    <subcellularLocation>
        <location evidence="9">Cytoplasm</location>
    </subcellularLocation>
</comment>
<dbReference type="Proteomes" id="UP000198755">
    <property type="component" value="Unassembled WGS sequence"/>
</dbReference>
<feature type="binding site" evidence="9">
    <location>
        <position position="92"/>
    </location>
    <ligand>
        <name>ATP</name>
        <dbReference type="ChEBI" id="CHEBI:30616"/>
    </ligand>
</feature>
<feature type="region of interest" description="Small ATPAse domain (RuvB-S)" evidence="9">
    <location>
        <begin position="254"/>
        <end position="324"/>
    </location>
</feature>
<feature type="binding site" evidence="9">
    <location>
        <begin position="200"/>
        <end position="202"/>
    </location>
    <ligand>
        <name>ATP</name>
        <dbReference type="ChEBI" id="CHEBI:30616"/>
    </ligand>
</feature>
<feature type="binding site" evidence="9">
    <location>
        <position position="137"/>
    </location>
    <ligand>
        <name>ATP</name>
        <dbReference type="ChEBI" id="CHEBI:30616"/>
    </ligand>
</feature>
<evidence type="ECO:0000256" key="7">
    <source>
        <dbReference type="ARBA" id="ARBA00023172"/>
    </source>
</evidence>
<dbReference type="Pfam" id="PF17864">
    <property type="entry name" value="AAA_lid_4"/>
    <property type="match status" value="1"/>
</dbReference>
<dbReference type="InterPro" id="IPR036388">
    <property type="entry name" value="WH-like_DNA-bd_sf"/>
</dbReference>
<comment type="domain">
    <text evidence="9">Has 3 domains, the large (RuvB-L) and small ATPase (RuvB-S) domains and the C-terminal head (RuvB-H) domain. The head domain binds DNA, while the ATPase domains jointly bind ATP, ADP or are empty depending on the state of the subunit in the translocation cycle. During a single DNA translocation step the structure of each domain remains the same, but their relative positions change.</text>
</comment>
<reference evidence="12 13" key="1">
    <citation type="submission" date="2016-10" db="EMBL/GenBank/DDBJ databases">
        <authorList>
            <person name="de Groot N.N."/>
        </authorList>
    </citation>
    <scope>NUCLEOTIDE SEQUENCE [LARGE SCALE GENOMIC DNA]</scope>
    <source>
        <strain evidence="12 13">NE2</strain>
    </source>
</reference>
<accession>A0A1I4CB63</accession>
<dbReference type="NCBIfam" id="TIGR00635">
    <property type="entry name" value="ruvB"/>
    <property type="match status" value="1"/>
</dbReference>
<evidence type="ECO:0000256" key="8">
    <source>
        <dbReference type="ARBA" id="ARBA00023204"/>
    </source>
</evidence>
<keyword evidence="8 9" id="KW-0234">DNA repair</keyword>
<gene>
    <name evidence="9" type="primary">ruvB</name>
    <name evidence="12" type="ORF">SAMN05444581_12028</name>
</gene>
<dbReference type="GO" id="GO:0005737">
    <property type="term" value="C:cytoplasm"/>
    <property type="evidence" value="ECO:0007669"/>
    <property type="project" value="UniProtKB-SubCell"/>
</dbReference>
<dbReference type="GO" id="GO:0006310">
    <property type="term" value="P:DNA recombination"/>
    <property type="evidence" value="ECO:0007669"/>
    <property type="project" value="UniProtKB-UniRule"/>
</dbReference>
<dbReference type="GO" id="GO:0000400">
    <property type="term" value="F:four-way junction DNA binding"/>
    <property type="evidence" value="ECO:0007669"/>
    <property type="project" value="UniProtKB-UniRule"/>
</dbReference>
<evidence type="ECO:0000259" key="11">
    <source>
        <dbReference type="SMART" id="SM00382"/>
    </source>
</evidence>
<dbReference type="Gene3D" id="3.40.50.300">
    <property type="entry name" value="P-loop containing nucleotide triphosphate hydrolases"/>
    <property type="match status" value="1"/>
</dbReference>
<dbReference type="STRING" id="1612308.SAMN05444581_12028"/>
<dbReference type="SUPFAM" id="SSF46785">
    <property type="entry name" value="Winged helix' DNA-binding domain"/>
    <property type="match status" value="1"/>
</dbReference>
<dbReference type="Gene3D" id="1.10.8.60">
    <property type="match status" value="1"/>
</dbReference>
<keyword evidence="13" id="KW-1185">Reference proteome</keyword>
<dbReference type="HAMAP" id="MF_00016">
    <property type="entry name" value="DNA_HJ_migration_RuvB"/>
    <property type="match status" value="1"/>
</dbReference>
<dbReference type="PANTHER" id="PTHR42848">
    <property type="match status" value="1"/>
</dbReference>
<organism evidence="12 13">
    <name type="scientific">Methylocapsa palsarum</name>
    <dbReference type="NCBI Taxonomy" id="1612308"/>
    <lineage>
        <taxon>Bacteria</taxon>
        <taxon>Pseudomonadati</taxon>
        <taxon>Pseudomonadota</taxon>
        <taxon>Alphaproteobacteria</taxon>
        <taxon>Hyphomicrobiales</taxon>
        <taxon>Beijerinckiaceae</taxon>
        <taxon>Methylocapsa</taxon>
    </lineage>
</organism>
<evidence type="ECO:0000313" key="12">
    <source>
        <dbReference type="EMBL" id="SFK78414.1"/>
    </source>
</evidence>
<dbReference type="SUPFAM" id="SSF52540">
    <property type="entry name" value="P-loop containing nucleoside triphosphate hydrolases"/>
    <property type="match status" value="1"/>
</dbReference>
<dbReference type="InterPro" id="IPR008824">
    <property type="entry name" value="RuvB-like_N"/>
</dbReference>
<proteinExistence type="inferred from homology"/>
<keyword evidence="6 9" id="KW-0238">DNA-binding</keyword>
<dbReference type="SMART" id="SM00382">
    <property type="entry name" value="AAA"/>
    <property type="match status" value="1"/>
</dbReference>
<feature type="binding site" evidence="9">
    <location>
        <position position="134"/>
    </location>
    <ligand>
        <name>ATP</name>
        <dbReference type="ChEBI" id="CHEBI:30616"/>
    </ligand>
</feature>
<evidence type="ECO:0000256" key="2">
    <source>
        <dbReference type="ARBA" id="ARBA00022741"/>
    </source>
</evidence>
<dbReference type="InterPro" id="IPR003593">
    <property type="entry name" value="AAA+_ATPase"/>
</dbReference>
<dbReference type="InterPro" id="IPR008823">
    <property type="entry name" value="RuvB_wg_C"/>
</dbReference>
<dbReference type="EMBL" id="FOSN01000020">
    <property type="protein sequence ID" value="SFK78414.1"/>
    <property type="molecule type" value="Genomic_DNA"/>
</dbReference>
<feature type="binding site" evidence="9">
    <location>
        <position position="138"/>
    </location>
    <ligand>
        <name>ATP</name>
        <dbReference type="ChEBI" id="CHEBI:30616"/>
    </ligand>
</feature>
<feature type="binding site" evidence="9">
    <location>
        <position position="253"/>
    </location>
    <ligand>
        <name>ATP</name>
        <dbReference type="ChEBI" id="CHEBI:30616"/>
    </ligand>
</feature>
<evidence type="ECO:0000256" key="4">
    <source>
        <dbReference type="ARBA" id="ARBA00022801"/>
    </source>
</evidence>
<feature type="binding site" evidence="9">
    <location>
        <position position="363"/>
    </location>
    <ligand>
        <name>DNA</name>
        <dbReference type="ChEBI" id="CHEBI:16991"/>
    </ligand>
</feature>
<dbReference type="CDD" id="cd00009">
    <property type="entry name" value="AAA"/>
    <property type="match status" value="1"/>
</dbReference>
<feature type="binding site" evidence="9">
    <location>
        <position position="243"/>
    </location>
    <ligand>
        <name>ATP</name>
        <dbReference type="ChEBI" id="CHEBI:30616"/>
    </ligand>
</feature>
<keyword evidence="1 9" id="KW-0963">Cytoplasm</keyword>
<dbReference type="InterPro" id="IPR004605">
    <property type="entry name" value="DNA_helicase_Holl-junc_RuvB"/>
</dbReference>
<feature type="binding site" evidence="9">
    <location>
        <position position="93"/>
    </location>
    <ligand>
        <name>ATP</name>
        <dbReference type="ChEBI" id="CHEBI:30616"/>
    </ligand>
</feature>
<comment type="caution">
    <text evidence="9">Lacks conserved residue(s) required for the propagation of feature annotation.</text>
</comment>
<feature type="region of interest" description="Head domain (RuvB-H)" evidence="9">
    <location>
        <begin position="327"/>
        <end position="421"/>
    </location>
</feature>
<dbReference type="GO" id="GO:0006281">
    <property type="term" value="P:DNA repair"/>
    <property type="evidence" value="ECO:0007669"/>
    <property type="project" value="UniProtKB-UniRule"/>
</dbReference>
<feature type="region of interest" description="Disordered" evidence="10">
    <location>
        <begin position="76"/>
        <end position="101"/>
    </location>
</feature>
<dbReference type="NCBIfam" id="NF000868">
    <property type="entry name" value="PRK00080.1"/>
    <property type="match status" value="1"/>
</dbReference>
<dbReference type="Pfam" id="PF05491">
    <property type="entry name" value="WHD_RuvB"/>
    <property type="match status" value="1"/>
</dbReference>
<keyword evidence="5 9" id="KW-0067">ATP-binding</keyword>
<evidence type="ECO:0000256" key="6">
    <source>
        <dbReference type="ARBA" id="ARBA00023125"/>
    </source>
</evidence>
<feature type="binding site" evidence="9">
    <location>
        <position position="139"/>
    </location>
    <ligand>
        <name>ATP</name>
        <dbReference type="ChEBI" id="CHEBI:30616"/>
    </ligand>
</feature>